<organism evidence="3 4">
    <name type="scientific">Thalassotalea nanhaiensis</name>
    <dbReference type="NCBI Taxonomy" id="3065648"/>
    <lineage>
        <taxon>Bacteria</taxon>
        <taxon>Pseudomonadati</taxon>
        <taxon>Pseudomonadota</taxon>
        <taxon>Gammaproteobacteria</taxon>
        <taxon>Alteromonadales</taxon>
        <taxon>Colwelliaceae</taxon>
        <taxon>Thalassotalea</taxon>
    </lineage>
</organism>
<dbReference type="InterPro" id="IPR010707">
    <property type="entry name" value="DUF1285"/>
</dbReference>
<reference evidence="4" key="1">
    <citation type="submission" date="2023-09" db="EMBL/GenBank/DDBJ databases">
        <authorList>
            <person name="Li S."/>
            <person name="Li X."/>
            <person name="Zhang C."/>
            <person name="Zhao Z."/>
        </authorList>
    </citation>
    <scope>NUCLEOTIDE SEQUENCE [LARGE SCALE GENOMIC DNA]</scope>
    <source>
        <strain evidence="4">SQ345</strain>
    </source>
</reference>
<dbReference type="Gene3D" id="2.30.270.10">
    <property type="entry name" value="duf1285 protein"/>
    <property type="match status" value="1"/>
</dbReference>
<gene>
    <name evidence="3" type="ORF">RI845_18675</name>
</gene>
<sequence>MSLEHITKQLTDLEGKLPPVELWDPPYCGEMPMEIKADGSWFYMGTVISRERLVKLFSTVLKKEHDEYYLVTPVEKIKLTVVNEPFVITHWRWLEDVSPAIIELTTNIGDKLLLDNEHPLEINKAGDLKVRVRRNLYASIHRNVFYQWAEIAEIVEDKKNQHLVLNSAGINHILGKI</sequence>
<evidence type="ECO:0000259" key="2">
    <source>
        <dbReference type="Pfam" id="PF21028"/>
    </source>
</evidence>
<dbReference type="PIRSF" id="PIRSF029557">
    <property type="entry name" value="UCP029557"/>
    <property type="match status" value="1"/>
</dbReference>
<dbReference type="RefSeq" id="WP_348387681.1">
    <property type="nucleotide sequence ID" value="NZ_CP134146.1"/>
</dbReference>
<feature type="domain" description="DUF1285" evidence="2">
    <location>
        <begin position="85"/>
        <end position="172"/>
    </location>
</feature>
<dbReference type="InterPro" id="IPR048342">
    <property type="entry name" value="DUF1285_C"/>
</dbReference>
<name>A0ABY9TL76_9GAMM</name>
<evidence type="ECO:0000313" key="4">
    <source>
        <dbReference type="Proteomes" id="UP001248581"/>
    </source>
</evidence>
<evidence type="ECO:0000259" key="1">
    <source>
        <dbReference type="Pfam" id="PF06938"/>
    </source>
</evidence>
<dbReference type="InterPro" id="IPR048341">
    <property type="entry name" value="DUF1285_N"/>
</dbReference>
<accession>A0ABY9TL76</accession>
<dbReference type="EMBL" id="CP134146">
    <property type="protein sequence ID" value="WNC68525.1"/>
    <property type="molecule type" value="Genomic_DNA"/>
</dbReference>
<feature type="domain" description="DUF1285" evidence="1">
    <location>
        <begin position="18"/>
        <end position="81"/>
    </location>
</feature>
<keyword evidence="4" id="KW-1185">Reference proteome</keyword>
<protein>
    <submittedName>
        <fullName evidence="3">DUF1285 domain-containing protein</fullName>
    </submittedName>
</protein>
<dbReference type="Pfam" id="PF21028">
    <property type="entry name" value="DUF1285_C"/>
    <property type="match status" value="1"/>
</dbReference>
<dbReference type="Pfam" id="PF06938">
    <property type="entry name" value="DUF1285_N"/>
    <property type="match status" value="1"/>
</dbReference>
<dbReference type="Gene3D" id="3.10.540.10">
    <property type="entry name" value="duf1285 like domain"/>
    <property type="match status" value="1"/>
</dbReference>
<dbReference type="InterPro" id="IPR023361">
    <property type="entry name" value="DUF1285_beta_roll_sf"/>
</dbReference>
<dbReference type="Proteomes" id="UP001248581">
    <property type="component" value="Chromosome"/>
</dbReference>
<proteinExistence type="predicted"/>
<evidence type="ECO:0000313" key="3">
    <source>
        <dbReference type="EMBL" id="WNC68525.1"/>
    </source>
</evidence>